<comment type="caution">
    <text evidence="3">The sequence shown here is derived from an EMBL/GenBank/DDBJ whole genome shotgun (WGS) entry which is preliminary data.</text>
</comment>
<dbReference type="Proteomes" id="UP000266841">
    <property type="component" value="Unassembled WGS sequence"/>
</dbReference>
<feature type="compositionally biased region" description="Low complexity" evidence="1">
    <location>
        <begin position="159"/>
        <end position="188"/>
    </location>
</feature>
<feature type="compositionally biased region" description="Pro residues" evidence="1">
    <location>
        <begin position="149"/>
        <end position="158"/>
    </location>
</feature>
<dbReference type="AlphaFoldDB" id="K0R6K3"/>
<keyword evidence="2" id="KW-1133">Transmembrane helix</keyword>
<feature type="region of interest" description="Disordered" evidence="1">
    <location>
        <begin position="134"/>
        <end position="188"/>
    </location>
</feature>
<feature type="compositionally biased region" description="Basic and acidic residues" evidence="1">
    <location>
        <begin position="134"/>
        <end position="148"/>
    </location>
</feature>
<keyword evidence="4" id="KW-1185">Reference proteome</keyword>
<accession>K0R6K3</accession>
<dbReference type="EMBL" id="AGNL01045769">
    <property type="protein sequence ID" value="EJK48495.1"/>
    <property type="molecule type" value="Genomic_DNA"/>
</dbReference>
<evidence type="ECO:0000313" key="3">
    <source>
        <dbReference type="EMBL" id="EJK48495.1"/>
    </source>
</evidence>
<feature type="transmembrane region" description="Helical" evidence="2">
    <location>
        <begin position="29"/>
        <end position="52"/>
    </location>
</feature>
<protein>
    <submittedName>
        <fullName evidence="3">Uncharacterized protein</fullName>
    </submittedName>
</protein>
<dbReference type="eggNOG" id="ENOG502R2P2">
    <property type="taxonomic scope" value="Eukaryota"/>
</dbReference>
<evidence type="ECO:0000313" key="4">
    <source>
        <dbReference type="Proteomes" id="UP000266841"/>
    </source>
</evidence>
<keyword evidence="2" id="KW-0812">Transmembrane</keyword>
<gene>
    <name evidence="3" type="ORF">THAOC_32702</name>
</gene>
<reference evidence="3 4" key="1">
    <citation type="journal article" date="2012" name="Genome Biol.">
        <title>Genome and low-iron response of an oceanic diatom adapted to chronic iron limitation.</title>
        <authorList>
            <person name="Lommer M."/>
            <person name="Specht M."/>
            <person name="Roy A.S."/>
            <person name="Kraemer L."/>
            <person name="Andreson R."/>
            <person name="Gutowska M.A."/>
            <person name="Wolf J."/>
            <person name="Bergner S.V."/>
            <person name="Schilhabel M.B."/>
            <person name="Klostermeier U.C."/>
            <person name="Beiko R.G."/>
            <person name="Rosenstiel P."/>
            <person name="Hippler M."/>
            <person name="Laroche J."/>
        </authorList>
    </citation>
    <scope>NUCLEOTIDE SEQUENCE [LARGE SCALE GENOMIC DNA]</scope>
    <source>
        <strain evidence="3 4">CCMP1005</strain>
    </source>
</reference>
<name>K0R6K3_THAOC</name>
<sequence length="188" mass="20570">MGSGRGGDDDEGLKGNRKGKTAWTFVKNASLLVTVVLFFFTIVLVLDAYKFVSVRHAKFARKKLLRTLQYMDPSIIEAHTGMKVLTNEEFKKLQTDLESARKQVREMNTKVQEKFSEVLKASMELQNMKQDIEELKGLIAEKEKEQKEAPPPPAPEPEPAAAAPAEGEAAPAEGEAAAEEPAAAEAAA</sequence>
<evidence type="ECO:0000256" key="2">
    <source>
        <dbReference type="SAM" id="Phobius"/>
    </source>
</evidence>
<evidence type="ECO:0000256" key="1">
    <source>
        <dbReference type="SAM" id="MobiDB-lite"/>
    </source>
</evidence>
<proteinExistence type="predicted"/>
<keyword evidence="2" id="KW-0472">Membrane</keyword>
<organism evidence="3 4">
    <name type="scientific">Thalassiosira oceanica</name>
    <name type="common">Marine diatom</name>
    <dbReference type="NCBI Taxonomy" id="159749"/>
    <lineage>
        <taxon>Eukaryota</taxon>
        <taxon>Sar</taxon>
        <taxon>Stramenopiles</taxon>
        <taxon>Ochrophyta</taxon>
        <taxon>Bacillariophyta</taxon>
        <taxon>Coscinodiscophyceae</taxon>
        <taxon>Thalassiosirophycidae</taxon>
        <taxon>Thalassiosirales</taxon>
        <taxon>Thalassiosiraceae</taxon>
        <taxon>Thalassiosira</taxon>
    </lineage>
</organism>